<name>K1RW38_9ZZZZ</name>
<protein>
    <submittedName>
        <fullName evidence="1">Uncharacterized protein</fullName>
    </submittedName>
</protein>
<comment type="caution">
    <text evidence="1">The sequence shown here is derived from an EMBL/GenBank/DDBJ whole genome shotgun (WGS) entry which is preliminary data.</text>
</comment>
<dbReference type="AlphaFoldDB" id="K1RW38"/>
<evidence type="ECO:0000313" key="1">
    <source>
        <dbReference type="EMBL" id="EKC49513.1"/>
    </source>
</evidence>
<feature type="non-terminal residue" evidence="1">
    <location>
        <position position="1"/>
    </location>
</feature>
<accession>K1RW38</accession>
<gene>
    <name evidence="1" type="ORF">OBE_14598</name>
</gene>
<reference evidence="1" key="1">
    <citation type="journal article" date="2013" name="Environ. Microbiol.">
        <title>Microbiota from the distal guts of lean and obese adolescents exhibit partial functional redundancy besides clear differences in community structure.</title>
        <authorList>
            <person name="Ferrer M."/>
            <person name="Ruiz A."/>
            <person name="Lanza F."/>
            <person name="Haange S.B."/>
            <person name="Oberbach A."/>
            <person name="Till H."/>
            <person name="Bargiela R."/>
            <person name="Campoy C."/>
            <person name="Segura M.T."/>
            <person name="Richter M."/>
            <person name="von Bergen M."/>
            <person name="Seifert J."/>
            <person name="Suarez A."/>
        </authorList>
    </citation>
    <scope>NUCLEOTIDE SEQUENCE</scope>
</reference>
<proteinExistence type="predicted"/>
<sequence>KVAENTWYPGHVVPVVYFYKKVDNVLSDITSLSNIGFIPQFYKPIAYKNNPGMKKQYLLTLLNTSSRAIPKNQLTFLGNVGNIKRVDNEDLNSYNVNWKRFETYMIDNFKAWL</sequence>
<dbReference type="EMBL" id="AJWZ01010073">
    <property type="protein sequence ID" value="EKC49513.1"/>
    <property type="molecule type" value="Genomic_DNA"/>
</dbReference>
<organism evidence="1">
    <name type="scientific">human gut metagenome</name>
    <dbReference type="NCBI Taxonomy" id="408170"/>
    <lineage>
        <taxon>unclassified sequences</taxon>
        <taxon>metagenomes</taxon>
        <taxon>organismal metagenomes</taxon>
    </lineage>
</organism>